<proteinExistence type="predicted"/>
<organism evidence="1 2">
    <name type="scientific">Pseudomonas putida ND6</name>
    <dbReference type="NCBI Taxonomy" id="231023"/>
    <lineage>
        <taxon>Bacteria</taxon>
        <taxon>Pseudomonadati</taxon>
        <taxon>Pseudomonadota</taxon>
        <taxon>Gammaproteobacteria</taxon>
        <taxon>Pseudomonadales</taxon>
        <taxon>Pseudomonadaceae</taxon>
        <taxon>Pseudomonas</taxon>
    </lineage>
</organism>
<accession>I3US09</accession>
<gene>
    <name evidence="1" type="ORF">YSA_02781</name>
</gene>
<dbReference type="KEGG" id="ppi:YSA_02781"/>
<name>I3US09_PSEPU</name>
<evidence type="ECO:0000313" key="1">
    <source>
        <dbReference type="EMBL" id="AFK68280.1"/>
    </source>
</evidence>
<reference evidence="1 2" key="1">
    <citation type="journal article" date="2012" name="J. Bacteriol.">
        <title>Complete Genome Sequence of the Naphthalene-Degrading Pseudomonas putida Strain ND6.</title>
        <authorList>
            <person name="Li S."/>
            <person name="Zhao H."/>
            <person name="Li Y."/>
            <person name="Niu S."/>
            <person name="Cai B."/>
        </authorList>
    </citation>
    <scope>NUCLEOTIDE SEQUENCE [LARGE SCALE GENOMIC DNA]</scope>
    <source>
        <strain evidence="1 2">ND6</strain>
    </source>
</reference>
<evidence type="ECO:0000313" key="2">
    <source>
        <dbReference type="Proteomes" id="UP000005268"/>
    </source>
</evidence>
<dbReference type="Proteomes" id="UP000005268">
    <property type="component" value="Chromosome"/>
</dbReference>
<dbReference type="AlphaFoldDB" id="I3US09"/>
<dbReference type="HOGENOM" id="CLU_3347499_0_0_6"/>
<protein>
    <submittedName>
        <fullName evidence="1">Uncharacterized protein</fullName>
    </submittedName>
</protein>
<dbReference type="EMBL" id="CP003588">
    <property type="protein sequence ID" value="AFK68280.1"/>
    <property type="molecule type" value="Genomic_DNA"/>
</dbReference>
<sequence length="37" mass="4048">MFSGIGRFATHQSADHSQTVFQDVDLNNALNNDRVAA</sequence>